<dbReference type="InterPro" id="IPR036097">
    <property type="entry name" value="HisK_dim/P_sf"/>
</dbReference>
<evidence type="ECO:0000256" key="11">
    <source>
        <dbReference type="SAM" id="Phobius"/>
    </source>
</evidence>
<comment type="subcellular location">
    <subcellularLocation>
        <location evidence="2">Cell membrane</location>
    </subcellularLocation>
</comment>
<dbReference type="PRINTS" id="PR00344">
    <property type="entry name" value="BCTRLSENSOR"/>
</dbReference>
<dbReference type="Pfam" id="PF02518">
    <property type="entry name" value="HATPase_c"/>
    <property type="match status" value="1"/>
</dbReference>
<dbReference type="SMART" id="SM00387">
    <property type="entry name" value="HATPase_c"/>
    <property type="match status" value="1"/>
</dbReference>
<evidence type="ECO:0000256" key="3">
    <source>
        <dbReference type="ARBA" id="ARBA00012438"/>
    </source>
</evidence>
<dbReference type="GO" id="GO:0000155">
    <property type="term" value="F:phosphorelay sensor kinase activity"/>
    <property type="evidence" value="ECO:0007669"/>
    <property type="project" value="InterPro"/>
</dbReference>
<evidence type="ECO:0000256" key="10">
    <source>
        <dbReference type="SAM" id="MobiDB-lite"/>
    </source>
</evidence>
<evidence type="ECO:0000256" key="9">
    <source>
        <dbReference type="ARBA" id="ARBA00023012"/>
    </source>
</evidence>
<dbReference type="AlphaFoldDB" id="A0A087DTW8"/>
<dbReference type="PROSITE" id="PS50109">
    <property type="entry name" value="HIS_KIN"/>
    <property type="match status" value="1"/>
</dbReference>
<evidence type="ECO:0000313" key="15">
    <source>
        <dbReference type="Proteomes" id="UP000029055"/>
    </source>
</evidence>
<keyword evidence="7 14" id="KW-0418">Kinase</keyword>
<evidence type="ECO:0000256" key="8">
    <source>
        <dbReference type="ARBA" id="ARBA00022989"/>
    </source>
</evidence>
<comment type="catalytic activity">
    <reaction evidence="1">
        <text>ATP + protein L-histidine = ADP + protein N-phospho-L-histidine.</text>
        <dbReference type="EC" id="2.7.13.3"/>
    </reaction>
</comment>
<proteinExistence type="predicted"/>
<dbReference type="SUPFAM" id="SSF47384">
    <property type="entry name" value="Homodimeric domain of signal transducing histidine kinase"/>
    <property type="match status" value="1"/>
</dbReference>
<dbReference type="InterPro" id="IPR003661">
    <property type="entry name" value="HisK_dim/P_dom"/>
</dbReference>
<dbReference type="EMBL" id="JGZR01000016">
    <property type="protein sequence ID" value="KFI98968.1"/>
    <property type="molecule type" value="Genomic_DNA"/>
</dbReference>
<dbReference type="CDD" id="cd00075">
    <property type="entry name" value="HATPase"/>
    <property type="match status" value="1"/>
</dbReference>
<dbReference type="Gene3D" id="6.10.340.10">
    <property type="match status" value="1"/>
</dbReference>
<keyword evidence="9" id="KW-0902">Two-component regulatory system</keyword>
<organism evidence="14 15">
    <name type="scientific">Bifidobacterium subtile</name>
    <dbReference type="NCBI Taxonomy" id="77635"/>
    <lineage>
        <taxon>Bacteria</taxon>
        <taxon>Bacillati</taxon>
        <taxon>Actinomycetota</taxon>
        <taxon>Actinomycetes</taxon>
        <taxon>Bifidobacteriales</taxon>
        <taxon>Bifidobacteriaceae</taxon>
        <taxon>Bifidobacterium</taxon>
    </lineage>
</organism>
<keyword evidence="11" id="KW-0472">Membrane</keyword>
<dbReference type="CDD" id="cd06225">
    <property type="entry name" value="HAMP"/>
    <property type="match status" value="1"/>
</dbReference>
<dbReference type="InterPro" id="IPR003660">
    <property type="entry name" value="HAMP_dom"/>
</dbReference>
<comment type="caution">
    <text evidence="14">The sequence shown here is derived from an EMBL/GenBank/DDBJ whole genome shotgun (WGS) entry which is preliminary data.</text>
</comment>
<evidence type="ECO:0000256" key="7">
    <source>
        <dbReference type="ARBA" id="ARBA00022777"/>
    </source>
</evidence>
<dbReference type="Gene3D" id="1.10.287.130">
    <property type="match status" value="1"/>
</dbReference>
<feature type="region of interest" description="Disordered" evidence="10">
    <location>
        <begin position="1"/>
        <end position="57"/>
    </location>
</feature>
<feature type="domain" description="HAMP" evidence="13">
    <location>
        <begin position="153"/>
        <end position="206"/>
    </location>
</feature>
<evidence type="ECO:0000313" key="14">
    <source>
        <dbReference type="EMBL" id="KFI98968.1"/>
    </source>
</evidence>
<dbReference type="Gene3D" id="3.30.565.10">
    <property type="entry name" value="Histidine kinase-like ATPase, C-terminal domain"/>
    <property type="match status" value="1"/>
</dbReference>
<evidence type="ECO:0000256" key="6">
    <source>
        <dbReference type="ARBA" id="ARBA00022692"/>
    </source>
</evidence>
<feature type="compositionally biased region" description="Low complexity" evidence="10">
    <location>
        <begin position="22"/>
        <end position="41"/>
    </location>
</feature>
<dbReference type="SMART" id="SM00388">
    <property type="entry name" value="HisKA"/>
    <property type="match status" value="1"/>
</dbReference>
<dbReference type="PROSITE" id="PS50885">
    <property type="entry name" value="HAMP"/>
    <property type="match status" value="1"/>
</dbReference>
<dbReference type="InterPro" id="IPR036890">
    <property type="entry name" value="HATPase_C_sf"/>
</dbReference>
<dbReference type="EC" id="2.7.13.3" evidence="3"/>
<keyword evidence="4" id="KW-0597">Phosphoprotein</keyword>
<sequence length="430" mass="45811">MMPRKHAALDDSSEWNESRPHGAGNDAGDGAANGSAGDAANHYQDANRTQPGSSRRLRRLMPRSFGGIFLLSMLIVVGLAVSTTAVTNMLVSPWLLQQHIHDAQLSAGLTAAGDANVMEHVDIAARVANGISLGISLLVGIAAAAGASLYLSRQLNAAMARIAGASREIAKGNYSMRVERTALGEDMSALIESFNAMTARLEETEAHRRRLFSDLAHEIRTPVSILAAQMEALDDGVATLDDSRRVLHTQSGRLVTLSDDLSLLSRAEEGSLSYEMQPMDLAEAARDAVDSMAIPFSNRGVELALEPCEPVLLTADRQRILQVIGNLLNNALHATSATPQRGIVRVTVVRQGANASLSVTDNGKGLTEDQLSSIFERLYRVETARSRHDGGFGIGLAVSRQLVAAHHGTLRAASEGLGKGATFTMTLPIR</sequence>
<dbReference type="OrthoDB" id="9786919at2"/>
<evidence type="ECO:0000259" key="12">
    <source>
        <dbReference type="PROSITE" id="PS50109"/>
    </source>
</evidence>
<dbReference type="CDD" id="cd00082">
    <property type="entry name" value="HisKA"/>
    <property type="match status" value="1"/>
</dbReference>
<feature type="transmembrane region" description="Helical" evidence="11">
    <location>
        <begin position="65"/>
        <end position="86"/>
    </location>
</feature>
<keyword evidence="6 11" id="KW-0812">Transmembrane</keyword>
<keyword evidence="5 14" id="KW-0808">Transferase</keyword>
<dbReference type="InterPro" id="IPR005467">
    <property type="entry name" value="His_kinase_dom"/>
</dbReference>
<name>A0A087DTW8_9BIFI</name>
<reference evidence="14 15" key="1">
    <citation type="submission" date="2014-03" db="EMBL/GenBank/DDBJ databases">
        <title>Genomics of Bifidobacteria.</title>
        <authorList>
            <person name="Ventura M."/>
            <person name="Milani C."/>
            <person name="Lugli G.A."/>
        </authorList>
    </citation>
    <scope>NUCLEOTIDE SEQUENCE [LARGE SCALE GENOMIC DNA]</scope>
    <source>
        <strain evidence="14 15">LMG 11597</strain>
    </source>
</reference>
<feature type="domain" description="Histidine kinase" evidence="12">
    <location>
        <begin position="214"/>
        <end position="430"/>
    </location>
</feature>
<keyword evidence="8 11" id="KW-1133">Transmembrane helix</keyword>
<feature type="transmembrane region" description="Helical" evidence="11">
    <location>
        <begin position="131"/>
        <end position="151"/>
    </location>
</feature>
<dbReference type="Pfam" id="PF00512">
    <property type="entry name" value="HisKA"/>
    <property type="match status" value="1"/>
</dbReference>
<evidence type="ECO:0000256" key="4">
    <source>
        <dbReference type="ARBA" id="ARBA00022553"/>
    </source>
</evidence>
<dbReference type="SMART" id="SM00304">
    <property type="entry name" value="HAMP"/>
    <property type="match status" value="1"/>
</dbReference>
<dbReference type="Proteomes" id="UP000029055">
    <property type="component" value="Unassembled WGS sequence"/>
</dbReference>
<gene>
    <name evidence="14" type="ORF">BISU_2169</name>
</gene>
<dbReference type="PANTHER" id="PTHR43547:SF2">
    <property type="entry name" value="HYBRID SIGNAL TRANSDUCTION HISTIDINE KINASE C"/>
    <property type="match status" value="1"/>
</dbReference>
<dbReference type="Pfam" id="PF00672">
    <property type="entry name" value="HAMP"/>
    <property type="match status" value="1"/>
</dbReference>
<dbReference type="RefSeq" id="WP_024463576.1">
    <property type="nucleotide sequence ID" value="NZ_CP062939.1"/>
</dbReference>
<dbReference type="InterPro" id="IPR003594">
    <property type="entry name" value="HATPase_dom"/>
</dbReference>
<protein>
    <recommendedName>
        <fullName evidence="3">histidine kinase</fullName>
        <ecNumber evidence="3">2.7.13.3</ecNumber>
    </recommendedName>
</protein>
<evidence type="ECO:0000259" key="13">
    <source>
        <dbReference type="PROSITE" id="PS50885"/>
    </source>
</evidence>
<dbReference type="STRING" id="77635.BISU_2169"/>
<dbReference type="GO" id="GO:0005886">
    <property type="term" value="C:plasma membrane"/>
    <property type="evidence" value="ECO:0007669"/>
    <property type="project" value="UniProtKB-SubCell"/>
</dbReference>
<evidence type="ECO:0000256" key="2">
    <source>
        <dbReference type="ARBA" id="ARBA00004236"/>
    </source>
</evidence>
<dbReference type="PANTHER" id="PTHR43547">
    <property type="entry name" value="TWO-COMPONENT HISTIDINE KINASE"/>
    <property type="match status" value="1"/>
</dbReference>
<accession>A0A087DTW8</accession>
<dbReference type="SUPFAM" id="SSF158472">
    <property type="entry name" value="HAMP domain-like"/>
    <property type="match status" value="1"/>
</dbReference>
<keyword evidence="15" id="KW-1185">Reference proteome</keyword>
<dbReference type="SUPFAM" id="SSF55874">
    <property type="entry name" value="ATPase domain of HSP90 chaperone/DNA topoisomerase II/histidine kinase"/>
    <property type="match status" value="1"/>
</dbReference>
<dbReference type="InterPro" id="IPR004358">
    <property type="entry name" value="Sig_transdc_His_kin-like_C"/>
</dbReference>
<dbReference type="eggNOG" id="COG5002">
    <property type="taxonomic scope" value="Bacteria"/>
</dbReference>
<evidence type="ECO:0000256" key="5">
    <source>
        <dbReference type="ARBA" id="ARBA00022679"/>
    </source>
</evidence>
<dbReference type="FunFam" id="3.30.565.10:FF:000006">
    <property type="entry name" value="Sensor histidine kinase WalK"/>
    <property type="match status" value="1"/>
</dbReference>
<evidence type="ECO:0000256" key="1">
    <source>
        <dbReference type="ARBA" id="ARBA00000085"/>
    </source>
</evidence>